<dbReference type="GO" id="GO:0003950">
    <property type="term" value="F:NAD+ poly-ADP-ribosyltransferase activity"/>
    <property type="evidence" value="ECO:0007669"/>
    <property type="project" value="TreeGrafter"/>
</dbReference>
<evidence type="ECO:0000256" key="7">
    <source>
        <dbReference type="ARBA" id="ARBA00022695"/>
    </source>
</evidence>
<dbReference type="InterPro" id="IPR000768">
    <property type="entry name" value="ART"/>
</dbReference>
<protein>
    <recommendedName>
        <fullName evidence="10">NAD(P)(+)--arginine ADP-ribosyltransferase</fullName>
        <ecNumber evidence="10">2.4.2.31</ecNumber>
    </recommendedName>
    <alternativeName>
        <fullName evidence="10">Mono(ADP-ribosyl)transferase</fullName>
    </alternativeName>
</protein>
<comment type="similarity">
    <text evidence="2 10">Belongs to the Arg-specific ADP-ribosyltransferase family.</text>
</comment>
<dbReference type="InterPro" id="IPR050999">
    <property type="entry name" value="ADP-ribosyltransferase_ARG"/>
</dbReference>
<dbReference type="GO" id="GO:0008270">
    <property type="term" value="F:zinc ion binding"/>
    <property type="evidence" value="ECO:0007669"/>
    <property type="project" value="InterPro"/>
</dbReference>
<evidence type="ECO:0000256" key="4">
    <source>
        <dbReference type="ARBA" id="ARBA00022656"/>
    </source>
</evidence>
<evidence type="ECO:0000259" key="11">
    <source>
        <dbReference type="PROSITE" id="PS50918"/>
    </source>
</evidence>
<evidence type="ECO:0000313" key="12">
    <source>
        <dbReference type="EMBL" id="CAF1180008.1"/>
    </source>
</evidence>
<dbReference type="EC" id="2.4.2.31" evidence="10"/>
<evidence type="ECO:0000313" key="13">
    <source>
        <dbReference type="Proteomes" id="UP000663855"/>
    </source>
</evidence>
<evidence type="ECO:0000256" key="3">
    <source>
        <dbReference type="ARBA" id="ARBA00022525"/>
    </source>
</evidence>
<evidence type="ECO:0000256" key="9">
    <source>
        <dbReference type="ARBA" id="ARBA00047597"/>
    </source>
</evidence>
<gene>
    <name evidence="12" type="ORF">CJN711_LOCUS10963</name>
</gene>
<dbReference type="Pfam" id="PF01129">
    <property type="entry name" value="ART"/>
    <property type="match status" value="1"/>
</dbReference>
<evidence type="ECO:0000256" key="10">
    <source>
        <dbReference type="RuleBase" id="RU361228"/>
    </source>
</evidence>
<dbReference type="SUPFAM" id="SSF56399">
    <property type="entry name" value="ADP-ribosylation"/>
    <property type="match status" value="1"/>
</dbReference>
<keyword evidence="10" id="KW-0520">NAD</keyword>
<feature type="domain" description="WWE" evidence="11">
    <location>
        <begin position="1"/>
        <end position="80"/>
    </location>
</feature>
<evidence type="ECO:0000256" key="5">
    <source>
        <dbReference type="ARBA" id="ARBA00022676"/>
    </source>
</evidence>
<dbReference type="GO" id="GO:0106274">
    <property type="term" value="F:NAD+-protein-arginine ADP-ribosyltransferase activity"/>
    <property type="evidence" value="ECO:0007669"/>
    <property type="project" value="UniProtKB-EC"/>
</dbReference>
<dbReference type="SMART" id="SM00678">
    <property type="entry name" value="WWE"/>
    <property type="match status" value="1"/>
</dbReference>
<comment type="caution">
    <text evidence="12">The sequence shown here is derived from an EMBL/GenBank/DDBJ whole genome shotgun (WGS) entry which is preliminary data.</text>
</comment>
<keyword evidence="6 10" id="KW-0808">Transferase</keyword>
<comment type="subcellular location">
    <subcellularLocation>
        <location evidence="1">Secreted</location>
    </subcellularLocation>
</comment>
<dbReference type="GO" id="GO:0005576">
    <property type="term" value="C:extracellular region"/>
    <property type="evidence" value="ECO:0007669"/>
    <property type="project" value="UniProtKB-SubCell"/>
</dbReference>
<reference evidence="12" key="1">
    <citation type="submission" date="2021-02" db="EMBL/GenBank/DDBJ databases">
        <authorList>
            <person name="Nowell W R."/>
        </authorList>
    </citation>
    <scope>NUCLEOTIDE SEQUENCE</scope>
</reference>
<dbReference type="InterPro" id="IPR004170">
    <property type="entry name" value="WWE_dom"/>
</dbReference>
<dbReference type="GO" id="GO:0016779">
    <property type="term" value="F:nucleotidyltransferase activity"/>
    <property type="evidence" value="ECO:0007669"/>
    <property type="project" value="UniProtKB-KW"/>
</dbReference>
<evidence type="ECO:0000256" key="8">
    <source>
        <dbReference type="ARBA" id="ARBA00023026"/>
    </source>
</evidence>
<dbReference type="Gene3D" id="3.30.720.50">
    <property type="match status" value="1"/>
</dbReference>
<dbReference type="Gene3D" id="3.90.176.10">
    <property type="entry name" value="Toxin ADP-ribosyltransferase, Chain A, domain 1"/>
    <property type="match status" value="1"/>
</dbReference>
<keyword evidence="4" id="KW-0800">Toxin</keyword>
<keyword evidence="3" id="KW-0964">Secreted</keyword>
<dbReference type="GO" id="GO:0090729">
    <property type="term" value="F:toxin activity"/>
    <property type="evidence" value="ECO:0007669"/>
    <property type="project" value="UniProtKB-KW"/>
</dbReference>
<evidence type="ECO:0000256" key="1">
    <source>
        <dbReference type="ARBA" id="ARBA00004613"/>
    </source>
</evidence>
<evidence type="ECO:0000256" key="6">
    <source>
        <dbReference type="ARBA" id="ARBA00022679"/>
    </source>
</evidence>
<dbReference type="Pfam" id="PF02825">
    <property type="entry name" value="WWE"/>
    <property type="match status" value="1"/>
</dbReference>
<evidence type="ECO:0000256" key="2">
    <source>
        <dbReference type="ARBA" id="ARBA00009558"/>
    </source>
</evidence>
<organism evidence="12 13">
    <name type="scientific">Rotaria magnacalcarata</name>
    <dbReference type="NCBI Taxonomy" id="392030"/>
    <lineage>
        <taxon>Eukaryota</taxon>
        <taxon>Metazoa</taxon>
        <taxon>Spiralia</taxon>
        <taxon>Gnathifera</taxon>
        <taxon>Rotifera</taxon>
        <taxon>Eurotatoria</taxon>
        <taxon>Bdelloidea</taxon>
        <taxon>Philodinida</taxon>
        <taxon>Philodinidae</taxon>
        <taxon>Rotaria</taxon>
    </lineage>
</organism>
<name>A0A814UW92_9BILA</name>
<dbReference type="Proteomes" id="UP000663855">
    <property type="component" value="Unassembled WGS sequence"/>
</dbReference>
<accession>A0A814UW92</accession>
<dbReference type="PROSITE" id="PS50918">
    <property type="entry name" value="WWE"/>
    <property type="match status" value="1"/>
</dbReference>
<keyword evidence="10" id="KW-0521">NADP</keyword>
<dbReference type="SUPFAM" id="SSF117839">
    <property type="entry name" value="WWE domain"/>
    <property type="match status" value="1"/>
</dbReference>
<dbReference type="AlphaFoldDB" id="A0A814UW92"/>
<dbReference type="PANTHER" id="PTHR10339:SF25">
    <property type="entry name" value="SECRETED EXOENZYME S"/>
    <property type="match status" value="1"/>
</dbReference>
<dbReference type="InterPro" id="IPR037197">
    <property type="entry name" value="WWE_dom_sf"/>
</dbReference>
<comment type="catalytic activity">
    <reaction evidence="9 10">
        <text>L-arginyl-[protein] + NAD(+) = N(omega)-(ADP-D-ribosyl)-L-arginyl-[protein] + nicotinamide + H(+)</text>
        <dbReference type="Rhea" id="RHEA:19149"/>
        <dbReference type="Rhea" id="RHEA-COMP:10532"/>
        <dbReference type="Rhea" id="RHEA-COMP:15087"/>
        <dbReference type="ChEBI" id="CHEBI:15378"/>
        <dbReference type="ChEBI" id="CHEBI:17154"/>
        <dbReference type="ChEBI" id="CHEBI:29965"/>
        <dbReference type="ChEBI" id="CHEBI:57540"/>
        <dbReference type="ChEBI" id="CHEBI:142554"/>
        <dbReference type="EC" id="2.4.2.31"/>
    </reaction>
</comment>
<dbReference type="PROSITE" id="PS51996">
    <property type="entry name" value="TR_MART"/>
    <property type="match status" value="1"/>
</dbReference>
<dbReference type="InterPro" id="IPR018123">
    <property type="entry name" value="WWE-dom_subgr"/>
</dbReference>
<keyword evidence="5 10" id="KW-0328">Glycosyltransferase</keyword>
<proteinExistence type="inferred from homology"/>
<sequence length="382" mass="43219">MANGGNSTQRIVWAWNSSSDPWSESAASQWTPYSDVESLIVEESFSDKKSIVTLDGYYIDLESELQISTADINKQRPVRRIIQNNEERRYREERFLPDPIAPKSLTGREYESISPFIVEVRRVLNLKREQFPSSSDTSSIPIFVENAVAGIIAEGLSIGMPLEAKKLAEILLKKKNKGIEEIWACCAYLYSMESFLYKKLNTVMRQIGSDSHEQVWREKACTLGPFCLLLWDSPFDSTVETNKTLYRAAKLTNEQIETYRNLAENPDERRSFQAFTSCTRNRSIAESFPGTNVIFIIDLLSAFSIDLQPVSLYPEEEEELISPGVSFTVKSVTVDRGKNKFLISLKLDDNPSNNNEATAAENVIADHNDNCSLSITDFLTVN</sequence>
<keyword evidence="7" id="KW-0548">Nucleotidyltransferase</keyword>
<dbReference type="PANTHER" id="PTHR10339">
    <property type="entry name" value="ADP-RIBOSYLTRANSFERASE"/>
    <property type="match status" value="1"/>
</dbReference>
<keyword evidence="8" id="KW-0843">Virulence</keyword>
<dbReference type="EMBL" id="CAJNOV010004575">
    <property type="protein sequence ID" value="CAF1180008.1"/>
    <property type="molecule type" value="Genomic_DNA"/>
</dbReference>